<keyword evidence="4" id="KW-1185">Reference proteome</keyword>
<dbReference type="EMBL" id="JMSN01000062">
    <property type="protein sequence ID" value="KDN43307.1"/>
    <property type="molecule type" value="Genomic_DNA"/>
</dbReference>
<dbReference type="InParanoid" id="A0A066VNI7"/>
<dbReference type="AlphaFoldDB" id="A0A066VNI7"/>
<dbReference type="HOGENOM" id="CLU_787977_0_0_1"/>
<protein>
    <submittedName>
        <fullName evidence="3">Uncharacterized protein</fullName>
    </submittedName>
</protein>
<reference evidence="3 4" key="1">
    <citation type="submission" date="2014-05" db="EMBL/GenBank/DDBJ databases">
        <title>Draft genome sequence of a rare smut relative, Tilletiaria anomala UBC 951.</title>
        <authorList>
            <consortium name="DOE Joint Genome Institute"/>
            <person name="Toome M."/>
            <person name="Kuo A."/>
            <person name="Henrissat B."/>
            <person name="Lipzen A."/>
            <person name="Tritt A."/>
            <person name="Yoshinaga Y."/>
            <person name="Zane M."/>
            <person name="Barry K."/>
            <person name="Grigoriev I.V."/>
            <person name="Spatafora J.W."/>
            <person name="Aimea M.C."/>
        </authorList>
    </citation>
    <scope>NUCLEOTIDE SEQUENCE [LARGE SCALE GENOMIC DNA]</scope>
    <source>
        <strain evidence="3 4">UBC 951</strain>
    </source>
</reference>
<accession>A0A066VNI7</accession>
<keyword evidence="2" id="KW-1133">Transmembrane helix</keyword>
<sequence>MKQPSHMPQAETVTALRSATEVPTDPAMTTKLEVPISARSKRDMHLSQYVIVPLSALMVAFALLPCLLYLSPPVAIEVIKEQTALKPALDELREENGEPFILSRIRAPVHYMILHAMPAIIWSLAIPLQHSDAVRKRYPVLHRNSGYTALFLSALLTISGIAFEWRRPKLVYTHADPWHLHSLPLSFMLPFARTLNLTLCWPTFEVALYVVSVPFIYTLTRAFQTAALERDYVQHRRWAVAHSIAAYLIHIQRVAMLVIEAGAMFVQAQPRLARIVLGLPSIPVPSPADDPSGQMQTRINHQIEVAGFAASIWIASVVTMAWGIWTWTKAGKPEMRLWMRQCRGAVIGNKQE</sequence>
<proteinExistence type="predicted"/>
<dbReference type="GeneID" id="25264716"/>
<feature type="transmembrane region" description="Helical" evidence="2">
    <location>
        <begin position="206"/>
        <end position="224"/>
    </location>
</feature>
<feature type="transmembrane region" description="Helical" evidence="2">
    <location>
        <begin position="49"/>
        <end position="70"/>
    </location>
</feature>
<dbReference type="Proteomes" id="UP000027361">
    <property type="component" value="Unassembled WGS sequence"/>
</dbReference>
<comment type="caution">
    <text evidence="3">The sequence shown here is derived from an EMBL/GenBank/DDBJ whole genome shotgun (WGS) entry which is preliminary data.</text>
</comment>
<evidence type="ECO:0000256" key="1">
    <source>
        <dbReference type="SAM" id="MobiDB-lite"/>
    </source>
</evidence>
<dbReference type="RefSeq" id="XP_013242326.1">
    <property type="nucleotide sequence ID" value="XM_013386872.1"/>
</dbReference>
<dbReference type="OrthoDB" id="3366181at2759"/>
<keyword evidence="2" id="KW-0812">Transmembrane</keyword>
<feature type="transmembrane region" description="Helical" evidence="2">
    <location>
        <begin position="109"/>
        <end position="126"/>
    </location>
</feature>
<keyword evidence="2" id="KW-0472">Membrane</keyword>
<feature type="transmembrane region" description="Helical" evidence="2">
    <location>
        <begin position="305"/>
        <end position="325"/>
    </location>
</feature>
<evidence type="ECO:0000313" key="4">
    <source>
        <dbReference type="Proteomes" id="UP000027361"/>
    </source>
</evidence>
<evidence type="ECO:0000313" key="3">
    <source>
        <dbReference type="EMBL" id="KDN43307.1"/>
    </source>
</evidence>
<feature type="region of interest" description="Disordered" evidence="1">
    <location>
        <begin position="1"/>
        <end position="24"/>
    </location>
</feature>
<feature type="transmembrane region" description="Helical" evidence="2">
    <location>
        <begin position="147"/>
        <end position="166"/>
    </location>
</feature>
<evidence type="ECO:0000256" key="2">
    <source>
        <dbReference type="SAM" id="Phobius"/>
    </source>
</evidence>
<name>A0A066VNI7_TILAU</name>
<organism evidence="3 4">
    <name type="scientific">Tilletiaria anomala (strain ATCC 24038 / CBS 436.72 / UBC 951)</name>
    <dbReference type="NCBI Taxonomy" id="1037660"/>
    <lineage>
        <taxon>Eukaryota</taxon>
        <taxon>Fungi</taxon>
        <taxon>Dikarya</taxon>
        <taxon>Basidiomycota</taxon>
        <taxon>Ustilaginomycotina</taxon>
        <taxon>Exobasidiomycetes</taxon>
        <taxon>Georgefischeriales</taxon>
        <taxon>Tilletiariaceae</taxon>
        <taxon>Tilletiaria</taxon>
    </lineage>
</organism>
<gene>
    <name evidence="3" type="ORF">K437DRAFT_257511</name>
</gene>